<comment type="caution">
    <text evidence="1">The sequence shown here is derived from an EMBL/GenBank/DDBJ whole genome shotgun (WGS) entry which is preliminary data.</text>
</comment>
<gene>
    <name evidence="1" type="ORF">GH810_14230</name>
</gene>
<dbReference type="Proteomes" id="UP000616595">
    <property type="component" value="Unassembled WGS sequence"/>
</dbReference>
<accession>A0A923HVU0</accession>
<dbReference type="RefSeq" id="WP_148568467.1">
    <property type="nucleotide sequence ID" value="NZ_RXYA01000018.1"/>
</dbReference>
<dbReference type="EMBL" id="WJBD01000019">
    <property type="protein sequence ID" value="MBC3889469.1"/>
    <property type="molecule type" value="Genomic_DNA"/>
</dbReference>
<organism evidence="1 2">
    <name type="scientific">Acetobacterium paludosum</name>
    <dbReference type="NCBI Taxonomy" id="52693"/>
    <lineage>
        <taxon>Bacteria</taxon>
        <taxon>Bacillati</taxon>
        <taxon>Bacillota</taxon>
        <taxon>Clostridia</taxon>
        <taxon>Eubacteriales</taxon>
        <taxon>Eubacteriaceae</taxon>
        <taxon>Acetobacterium</taxon>
    </lineage>
</organism>
<sequence>MIEKDYTRGFKPEVQKETLRKLGYDTPEKIMEAYNRPFNIAMFVVPIEEVLGKKQEDESA</sequence>
<dbReference type="OrthoDB" id="1782955at2"/>
<evidence type="ECO:0000313" key="1">
    <source>
        <dbReference type="EMBL" id="MBC3889469.1"/>
    </source>
</evidence>
<proteinExistence type="predicted"/>
<protein>
    <submittedName>
        <fullName evidence="1">Uncharacterized protein</fullName>
    </submittedName>
</protein>
<name>A0A923HVU0_9FIRM</name>
<reference evidence="1" key="2">
    <citation type="submission" date="2020-10" db="EMBL/GenBank/DDBJ databases">
        <title>Comparative genomics of the Acetobacterium genus.</title>
        <authorList>
            <person name="Marshall C."/>
            <person name="May H."/>
            <person name="Norman S."/>
        </authorList>
    </citation>
    <scope>NUCLEOTIDE SEQUENCE</scope>
    <source>
        <strain evidence="1">DER-2019</strain>
    </source>
</reference>
<keyword evidence="2" id="KW-1185">Reference proteome</keyword>
<reference evidence="1" key="1">
    <citation type="submission" date="2019-10" db="EMBL/GenBank/DDBJ databases">
        <authorList>
            <person name="Ross D.E."/>
            <person name="Gulliver D."/>
        </authorList>
    </citation>
    <scope>NUCLEOTIDE SEQUENCE</scope>
    <source>
        <strain evidence="1">DER-2019</strain>
    </source>
</reference>
<dbReference type="AlphaFoldDB" id="A0A923HVU0"/>
<evidence type="ECO:0000313" key="2">
    <source>
        <dbReference type="Proteomes" id="UP000616595"/>
    </source>
</evidence>